<dbReference type="PANTHER" id="PTHR43861">
    <property type="entry name" value="TRANS-ACONITATE 2-METHYLTRANSFERASE-RELATED"/>
    <property type="match status" value="1"/>
</dbReference>
<name>A0ABW1A3N6_9ACTN</name>
<protein>
    <submittedName>
        <fullName evidence="3">Class I SAM-dependent methyltransferase</fullName>
        <ecNumber evidence="3">2.1.1.-</ecNumber>
    </submittedName>
</protein>
<evidence type="ECO:0000313" key="3">
    <source>
        <dbReference type="EMBL" id="MFC5749277.1"/>
    </source>
</evidence>
<accession>A0ABW1A3N6</accession>
<dbReference type="Gene3D" id="3.40.50.720">
    <property type="entry name" value="NAD(P)-binding Rossmann-like Domain"/>
    <property type="match status" value="1"/>
</dbReference>
<dbReference type="SUPFAM" id="SSF53335">
    <property type="entry name" value="S-adenosyl-L-methionine-dependent methyltransferases"/>
    <property type="match status" value="1"/>
</dbReference>
<dbReference type="Pfam" id="PF13489">
    <property type="entry name" value="Methyltransf_23"/>
    <property type="match status" value="1"/>
</dbReference>
<evidence type="ECO:0000313" key="4">
    <source>
        <dbReference type="Proteomes" id="UP001596074"/>
    </source>
</evidence>
<evidence type="ECO:0000259" key="1">
    <source>
        <dbReference type="Pfam" id="PF08421"/>
    </source>
</evidence>
<gene>
    <name evidence="3" type="ORF">ACFPZN_26965</name>
</gene>
<dbReference type="InterPro" id="IPR013691">
    <property type="entry name" value="MeTrfase_14"/>
</dbReference>
<evidence type="ECO:0000259" key="2">
    <source>
        <dbReference type="Pfam" id="PF08484"/>
    </source>
</evidence>
<dbReference type="Pfam" id="PF08421">
    <property type="entry name" value="Methyltransf_13"/>
    <property type="match status" value="1"/>
</dbReference>
<dbReference type="CDD" id="cd02440">
    <property type="entry name" value="AdoMet_MTases"/>
    <property type="match status" value="1"/>
</dbReference>
<dbReference type="GO" id="GO:0008168">
    <property type="term" value="F:methyltransferase activity"/>
    <property type="evidence" value="ECO:0007669"/>
    <property type="project" value="UniProtKB-KW"/>
</dbReference>
<dbReference type="Gene3D" id="3.40.50.150">
    <property type="entry name" value="Vaccinia Virus protein VP39"/>
    <property type="match status" value="1"/>
</dbReference>
<dbReference type="InterPro" id="IPR029063">
    <property type="entry name" value="SAM-dependent_MTases_sf"/>
</dbReference>
<dbReference type="GO" id="GO:0032259">
    <property type="term" value="P:methylation"/>
    <property type="evidence" value="ECO:0007669"/>
    <property type="project" value="UniProtKB-KW"/>
</dbReference>
<keyword evidence="3" id="KW-0808">Transferase</keyword>
<feature type="domain" description="Methyltransferase putative zinc binding" evidence="1">
    <location>
        <begin position="3"/>
        <end position="60"/>
    </location>
</feature>
<keyword evidence="4" id="KW-1185">Reference proteome</keyword>
<dbReference type="RefSeq" id="WP_378284995.1">
    <property type="nucleotide sequence ID" value="NZ_JBHSON010000041.1"/>
</dbReference>
<proteinExistence type="predicted"/>
<dbReference type="EMBL" id="JBHSON010000041">
    <property type="protein sequence ID" value="MFC5749277.1"/>
    <property type="molecule type" value="Genomic_DNA"/>
</dbReference>
<organism evidence="3 4">
    <name type="scientific">Actinomadura rugatobispora</name>
    <dbReference type="NCBI Taxonomy" id="1994"/>
    <lineage>
        <taxon>Bacteria</taxon>
        <taxon>Bacillati</taxon>
        <taxon>Actinomycetota</taxon>
        <taxon>Actinomycetes</taxon>
        <taxon>Streptosporangiales</taxon>
        <taxon>Thermomonosporaceae</taxon>
        <taxon>Actinomadura</taxon>
    </lineage>
</organism>
<sequence length="410" mass="45577">MRCRSCRSGEMIEVLDLGSQYLSDFRDDDSRPPKWPLVLTLCGKCGLPQLRDTTPAELMYHDRYGFRSGVNEAIRDDLRDIVDHALKAHPGALRWLDIGCNDGTLLSFVPERVHRVGIDPVAPFAEESRRHADRVVVDFFGPRHFAGDGDGAGYRTFDVITSISMFYDLDDPNGFVADVLKVLAADGVWVIQQNYALTMLELGAVDNVCHEHLTYWSLTALEDLLGRHGLEVNDVQVTSVNGGCFRTLVSRRGSRPVSASVAGHRRREEEHGLRDPAVWRDFAARAARAFGDLRRLVDEINAAGQRCYIYGASTRGATIWQGAGLTVKDLPFAVERQAAKVGRRMAAVGVPIISERQARADRPEYMLVGPWFFRDVLIERERGYLEAGGRLIFPLPDLEIVGAGAATRSP</sequence>
<dbReference type="Proteomes" id="UP001596074">
    <property type="component" value="Unassembled WGS sequence"/>
</dbReference>
<dbReference type="InterPro" id="IPR013630">
    <property type="entry name" value="Methyltransf_Zn-bd_dom_put"/>
</dbReference>
<dbReference type="InterPro" id="IPR038576">
    <property type="entry name" value="Methyltransf_Zn-bd_dom_put_sf"/>
</dbReference>
<dbReference type="Gene3D" id="6.20.50.110">
    <property type="entry name" value="Methyltransferase, zinc-binding domain"/>
    <property type="match status" value="1"/>
</dbReference>
<reference evidence="4" key="1">
    <citation type="journal article" date="2019" name="Int. J. Syst. Evol. Microbiol.">
        <title>The Global Catalogue of Microorganisms (GCM) 10K type strain sequencing project: providing services to taxonomists for standard genome sequencing and annotation.</title>
        <authorList>
            <consortium name="The Broad Institute Genomics Platform"/>
            <consortium name="The Broad Institute Genome Sequencing Center for Infectious Disease"/>
            <person name="Wu L."/>
            <person name="Ma J."/>
        </authorList>
    </citation>
    <scope>NUCLEOTIDE SEQUENCE [LARGE SCALE GENOMIC DNA]</scope>
    <source>
        <strain evidence="4">KCTC 42087</strain>
    </source>
</reference>
<keyword evidence="3" id="KW-0489">Methyltransferase</keyword>
<dbReference type="Gene3D" id="6.10.250.3100">
    <property type="match status" value="1"/>
</dbReference>
<feature type="domain" description="C-methyltransferase" evidence="2">
    <location>
        <begin position="240"/>
        <end position="396"/>
    </location>
</feature>
<dbReference type="EC" id="2.1.1.-" evidence="3"/>
<dbReference type="PANTHER" id="PTHR43861:SF5">
    <property type="entry name" value="BLL5978 PROTEIN"/>
    <property type="match status" value="1"/>
</dbReference>
<comment type="caution">
    <text evidence="3">The sequence shown here is derived from an EMBL/GenBank/DDBJ whole genome shotgun (WGS) entry which is preliminary data.</text>
</comment>
<dbReference type="Pfam" id="PF08484">
    <property type="entry name" value="Methyltransf_14"/>
    <property type="match status" value="1"/>
</dbReference>